<dbReference type="SUPFAM" id="SSF53335">
    <property type="entry name" value="S-adenosyl-L-methionine-dependent methyltransferases"/>
    <property type="match status" value="1"/>
</dbReference>
<reference evidence="10" key="1">
    <citation type="submission" date="2023-01" db="EMBL/GenBank/DDBJ databases">
        <title>Genome sequencing of Photorhabdus bodei 09-20.</title>
        <authorList>
            <person name="Kalindamar S."/>
            <person name="Kumru S."/>
        </authorList>
    </citation>
    <scope>NUCLEOTIDE SEQUENCE</scope>
    <source>
        <strain evidence="10">09-20</strain>
    </source>
</reference>
<comment type="similarity">
    <text evidence="1">Belongs to the N(4)/N(6)-methyltransferase family. N(4) subfamily.</text>
</comment>
<gene>
    <name evidence="10" type="ORF">PH362_21100</name>
</gene>
<evidence type="ECO:0000256" key="6">
    <source>
        <dbReference type="ARBA" id="ARBA00023125"/>
    </source>
</evidence>
<dbReference type="Pfam" id="PF01555">
    <property type="entry name" value="N6_N4_Mtase"/>
    <property type="match status" value="1"/>
</dbReference>
<dbReference type="InterPro" id="IPR001091">
    <property type="entry name" value="RM_Methyltransferase"/>
</dbReference>
<sequence>MTKNIELNFDNTETESTENIVNLRKHWEGLSSTGAKWEIYNGDSSQIIKDLPKDSVDCAITSPPYFWLRDYGVDGQIGLEDSVQEYVNAIADVMDNVKEALNPEGTLFMNIGDTYYSGKGQSQGKDRKSNKRRFGLRAVDKSGGMGIGLQRKSMIGIPWRVAIEMATRGWVIRSSIIWHREKCLPESVKDRPSRSYEYVFMFVKSRKYYFNKQELIEQKVEEDMWTIPARPKSGGGLDTAPYPDALVERCLKIGCKPNGTVLDPFLGSGTTCRVAAQMGYSSIGIDLNPEFCEYSALNMENI</sequence>
<keyword evidence="5" id="KW-0680">Restriction system</keyword>
<comment type="catalytic activity">
    <reaction evidence="7">
        <text>a 2'-deoxycytidine in DNA + S-adenosyl-L-methionine = an N(4)-methyl-2'-deoxycytidine in DNA + S-adenosyl-L-homocysteine + H(+)</text>
        <dbReference type="Rhea" id="RHEA:16857"/>
        <dbReference type="Rhea" id="RHEA-COMP:11369"/>
        <dbReference type="Rhea" id="RHEA-COMP:13674"/>
        <dbReference type="ChEBI" id="CHEBI:15378"/>
        <dbReference type="ChEBI" id="CHEBI:57856"/>
        <dbReference type="ChEBI" id="CHEBI:59789"/>
        <dbReference type="ChEBI" id="CHEBI:85452"/>
        <dbReference type="ChEBI" id="CHEBI:137933"/>
        <dbReference type="EC" id="2.1.1.113"/>
    </reaction>
</comment>
<evidence type="ECO:0000313" key="10">
    <source>
        <dbReference type="EMBL" id="MDB6374352.1"/>
    </source>
</evidence>
<keyword evidence="3" id="KW-0808">Transferase</keyword>
<dbReference type="PROSITE" id="PS00093">
    <property type="entry name" value="N4_MTASE"/>
    <property type="match status" value="1"/>
</dbReference>
<dbReference type="GO" id="GO:0003677">
    <property type="term" value="F:DNA binding"/>
    <property type="evidence" value="ECO:0007669"/>
    <property type="project" value="UniProtKB-KW"/>
</dbReference>
<dbReference type="GO" id="GO:0008170">
    <property type="term" value="F:N-methyltransferase activity"/>
    <property type="evidence" value="ECO:0007669"/>
    <property type="project" value="InterPro"/>
</dbReference>
<evidence type="ECO:0000256" key="7">
    <source>
        <dbReference type="ARBA" id="ARBA00049120"/>
    </source>
</evidence>
<evidence type="ECO:0000256" key="3">
    <source>
        <dbReference type="ARBA" id="ARBA00022679"/>
    </source>
</evidence>
<comment type="caution">
    <text evidence="10">The sequence shown here is derived from an EMBL/GenBank/DDBJ whole genome shotgun (WGS) entry which is preliminary data.</text>
</comment>
<dbReference type="EMBL" id="JAQMFO010000043">
    <property type="protein sequence ID" value="MDB6374352.1"/>
    <property type="molecule type" value="Genomic_DNA"/>
</dbReference>
<dbReference type="RefSeq" id="WP_099817687.1">
    <property type="nucleotide sequence ID" value="NZ_CAWQNU010000323.1"/>
</dbReference>
<evidence type="ECO:0000256" key="4">
    <source>
        <dbReference type="ARBA" id="ARBA00022691"/>
    </source>
</evidence>
<dbReference type="InterPro" id="IPR002941">
    <property type="entry name" value="DNA_methylase_N4/N6"/>
</dbReference>
<keyword evidence="6" id="KW-0238">DNA-binding</keyword>
<evidence type="ECO:0000259" key="9">
    <source>
        <dbReference type="Pfam" id="PF01555"/>
    </source>
</evidence>
<feature type="domain" description="DNA methylase N-4/N-6" evidence="9">
    <location>
        <begin position="56"/>
        <end position="295"/>
    </location>
</feature>
<dbReference type="Gene3D" id="3.40.50.150">
    <property type="entry name" value="Vaccinia Virus protein VP39"/>
    <property type="match status" value="1"/>
</dbReference>
<dbReference type="InterPro" id="IPR017985">
    <property type="entry name" value="MeTrfase_CN4_CS"/>
</dbReference>
<keyword evidence="4" id="KW-0949">S-adenosyl-L-methionine</keyword>
<evidence type="ECO:0000256" key="1">
    <source>
        <dbReference type="ARBA" id="ARBA00010203"/>
    </source>
</evidence>
<dbReference type="EC" id="2.1.1.-" evidence="8"/>
<evidence type="ECO:0000256" key="2">
    <source>
        <dbReference type="ARBA" id="ARBA00022603"/>
    </source>
</evidence>
<dbReference type="InterPro" id="IPR029063">
    <property type="entry name" value="SAM-dependent_MTases_sf"/>
</dbReference>
<dbReference type="Proteomes" id="UP001212996">
    <property type="component" value="Unassembled WGS sequence"/>
</dbReference>
<dbReference type="GO" id="GO:0032259">
    <property type="term" value="P:methylation"/>
    <property type="evidence" value="ECO:0007669"/>
    <property type="project" value="UniProtKB-KW"/>
</dbReference>
<keyword evidence="2" id="KW-0489">Methyltransferase</keyword>
<dbReference type="GO" id="GO:0015667">
    <property type="term" value="F:site-specific DNA-methyltransferase (cytosine-N4-specific) activity"/>
    <property type="evidence" value="ECO:0007669"/>
    <property type="project" value="UniProtKB-EC"/>
</dbReference>
<proteinExistence type="inferred from homology"/>
<accession>A0AAW6BRR7</accession>
<dbReference type="GO" id="GO:0009307">
    <property type="term" value="P:DNA restriction-modification system"/>
    <property type="evidence" value="ECO:0007669"/>
    <property type="project" value="UniProtKB-KW"/>
</dbReference>
<evidence type="ECO:0000256" key="5">
    <source>
        <dbReference type="ARBA" id="ARBA00022747"/>
    </source>
</evidence>
<dbReference type="AlphaFoldDB" id="A0AAW6BRR7"/>
<evidence type="ECO:0000313" key="11">
    <source>
        <dbReference type="Proteomes" id="UP001212996"/>
    </source>
</evidence>
<evidence type="ECO:0000256" key="8">
    <source>
        <dbReference type="RuleBase" id="RU362026"/>
    </source>
</evidence>
<dbReference type="PRINTS" id="PR00508">
    <property type="entry name" value="S21N4MTFRASE"/>
</dbReference>
<organism evidence="10 11">
    <name type="scientific">Photorhabdus bodei</name>
    <dbReference type="NCBI Taxonomy" id="2029681"/>
    <lineage>
        <taxon>Bacteria</taxon>
        <taxon>Pseudomonadati</taxon>
        <taxon>Pseudomonadota</taxon>
        <taxon>Gammaproteobacteria</taxon>
        <taxon>Enterobacterales</taxon>
        <taxon>Morganellaceae</taxon>
        <taxon>Photorhabdus</taxon>
    </lineage>
</organism>
<name>A0AAW6BRR7_9GAMM</name>
<protein>
    <recommendedName>
        <fullName evidence="8">Methyltransferase</fullName>
        <ecNumber evidence="8">2.1.1.-</ecNumber>
    </recommendedName>
</protein>